<evidence type="ECO:0000256" key="2">
    <source>
        <dbReference type="SAM" id="MobiDB-lite"/>
    </source>
</evidence>
<evidence type="ECO:0008006" key="5">
    <source>
        <dbReference type="Google" id="ProtNLM"/>
    </source>
</evidence>
<feature type="region of interest" description="Disordered" evidence="2">
    <location>
        <begin position="167"/>
        <end position="209"/>
    </location>
</feature>
<proteinExistence type="predicted"/>
<accession>A0ABR5Q398</accession>
<dbReference type="NCBIfam" id="TIGR03715">
    <property type="entry name" value="KxYKxGKxW"/>
    <property type="match status" value="1"/>
</dbReference>
<keyword evidence="1" id="KW-0732">Signal</keyword>
<feature type="compositionally biased region" description="Low complexity" evidence="2">
    <location>
        <begin position="197"/>
        <end position="209"/>
    </location>
</feature>
<evidence type="ECO:0000313" key="4">
    <source>
        <dbReference type="Proteomes" id="UP000051884"/>
    </source>
</evidence>
<comment type="caution">
    <text evidence="3">The sequence shown here is derived from an EMBL/GenBank/DDBJ whole genome shotgun (WGS) entry which is preliminary data.</text>
</comment>
<reference evidence="3 4" key="1">
    <citation type="journal article" date="2015" name="Genome Announc.">
        <title>Expanding the biotechnology potential of lactobacilli through comparative genomics of 213 strains and associated genera.</title>
        <authorList>
            <person name="Sun Z."/>
            <person name="Harris H.M."/>
            <person name="McCann A."/>
            <person name="Guo C."/>
            <person name="Argimon S."/>
            <person name="Zhang W."/>
            <person name="Yang X."/>
            <person name="Jeffery I.B."/>
            <person name="Cooney J.C."/>
            <person name="Kagawa T.F."/>
            <person name="Liu W."/>
            <person name="Song Y."/>
            <person name="Salvetti E."/>
            <person name="Wrobel A."/>
            <person name="Rasinkangas P."/>
            <person name="Parkhill J."/>
            <person name="Rea M.C."/>
            <person name="O'Sullivan O."/>
            <person name="Ritari J."/>
            <person name="Douillard F.P."/>
            <person name="Paul Ross R."/>
            <person name="Yang R."/>
            <person name="Briner A.E."/>
            <person name="Felis G.E."/>
            <person name="de Vos W.M."/>
            <person name="Barrangou R."/>
            <person name="Klaenhammer T.R."/>
            <person name="Caufield P.W."/>
            <person name="Cui Y."/>
            <person name="Zhang H."/>
            <person name="O'Toole P.W."/>
        </authorList>
    </citation>
    <scope>NUCLEOTIDE SEQUENCE [LARGE SCALE GENOMIC DNA]</scope>
    <source>
        <strain evidence="3 4">DSM 26202</strain>
    </source>
</reference>
<gene>
    <name evidence="3" type="ORF">IV59_GL001557</name>
</gene>
<dbReference type="Proteomes" id="UP000051884">
    <property type="component" value="Unassembled WGS sequence"/>
</dbReference>
<evidence type="ECO:0000256" key="1">
    <source>
        <dbReference type="ARBA" id="ARBA00022729"/>
    </source>
</evidence>
<feature type="region of interest" description="Disordered" evidence="2">
    <location>
        <begin position="70"/>
        <end position="110"/>
    </location>
</feature>
<dbReference type="Pfam" id="PF19258">
    <property type="entry name" value="KxYKxGKxW_sig"/>
    <property type="match status" value="1"/>
</dbReference>
<sequence length="311" mass="31141">MSGMQSGSNNLSKNNRKLALQKETSKLHYRMYKAGKLWLFAGIATFSLAIGVSTTTVHADTTSNVTTTVVNSSTASDASPTSSATSDSGTVSAASTAESTSTSTTLVNPTSAEINNTKSAAAAVYSATGTTQTVAAVAATSTDASTSGGSLGNVELFGSASVAVDTNSDLEGSTSPANPTKDTTSDGQGKSSDDALAAGNATNGNTTNNVNVVITGSNGLQTNVAGTQGQYAVVEVPDGLTATANGTASEYVSLSFDAVTIQNAVTALQTALTNGLSTVTDFLKTFNLLPFGLGSSIAAIGTNLNWIEVNI</sequence>
<keyword evidence="4" id="KW-1185">Reference proteome</keyword>
<organism evidence="3 4">
    <name type="scientific">Paucilactobacillus hokkaidonensis</name>
    <dbReference type="NCBI Taxonomy" id="1193095"/>
    <lineage>
        <taxon>Bacteria</taxon>
        <taxon>Bacillati</taxon>
        <taxon>Bacillota</taxon>
        <taxon>Bacilli</taxon>
        <taxon>Lactobacillales</taxon>
        <taxon>Lactobacillaceae</taxon>
        <taxon>Paucilactobacillus</taxon>
    </lineage>
</organism>
<protein>
    <recommendedName>
        <fullName evidence="5">KxYKxGKxW signal peptide</fullName>
    </recommendedName>
</protein>
<dbReference type="InterPro" id="IPR022263">
    <property type="entry name" value="KxYKxGKxW"/>
</dbReference>
<dbReference type="EMBL" id="JQCH01000036">
    <property type="protein sequence ID" value="KRO08022.1"/>
    <property type="molecule type" value="Genomic_DNA"/>
</dbReference>
<feature type="compositionally biased region" description="Low complexity" evidence="2">
    <location>
        <begin position="70"/>
        <end position="105"/>
    </location>
</feature>
<evidence type="ECO:0000313" key="3">
    <source>
        <dbReference type="EMBL" id="KRO08022.1"/>
    </source>
</evidence>
<feature type="compositionally biased region" description="Polar residues" evidence="2">
    <location>
        <begin position="167"/>
        <end position="190"/>
    </location>
</feature>
<name>A0ABR5Q398_9LACO</name>